<dbReference type="InterPro" id="IPR020084">
    <property type="entry name" value="NUDIX_hydrolase_CS"/>
</dbReference>
<dbReference type="GO" id="GO:0006754">
    <property type="term" value="P:ATP biosynthetic process"/>
    <property type="evidence" value="ECO:0007669"/>
    <property type="project" value="TreeGrafter"/>
</dbReference>
<dbReference type="Gene3D" id="3.90.79.10">
    <property type="entry name" value="Nucleoside Triphosphate Pyrophosphohydrolase"/>
    <property type="match status" value="1"/>
</dbReference>
<gene>
    <name evidence="5" type="ORF">AVDCRST_MAG62-1230</name>
</gene>
<dbReference type="PRINTS" id="PR00502">
    <property type="entry name" value="NUDIXFAMILY"/>
</dbReference>
<dbReference type="AlphaFoldDB" id="A0A6J4TGN5"/>
<dbReference type="InterPro" id="IPR051325">
    <property type="entry name" value="Nudix_hydrolase_domain"/>
</dbReference>
<dbReference type="CDD" id="cd04662">
    <property type="entry name" value="NUDIX_Hydrolase"/>
    <property type="match status" value="1"/>
</dbReference>
<comment type="cofactor">
    <cofactor evidence="1">
        <name>Mg(2+)</name>
        <dbReference type="ChEBI" id="CHEBI:18420"/>
    </cofactor>
</comment>
<evidence type="ECO:0000256" key="3">
    <source>
        <dbReference type="RuleBase" id="RU003476"/>
    </source>
</evidence>
<dbReference type="InterPro" id="IPR000086">
    <property type="entry name" value="NUDIX_hydrolase_dom"/>
</dbReference>
<evidence type="ECO:0000313" key="5">
    <source>
        <dbReference type="EMBL" id="CAA9522904.1"/>
    </source>
</evidence>
<comment type="similarity">
    <text evidence="3">Belongs to the Nudix hydrolase family.</text>
</comment>
<evidence type="ECO:0000256" key="2">
    <source>
        <dbReference type="ARBA" id="ARBA00022801"/>
    </source>
</evidence>
<reference evidence="5" key="1">
    <citation type="submission" date="2020-02" db="EMBL/GenBank/DDBJ databases">
        <authorList>
            <person name="Meier V. D."/>
        </authorList>
    </citation>
    <scope>NUCLEOTIDE SEQUENCE</scope>
    <source>
        <strain evidence="5">AVDCRST_MAG62</strain>
    </source>
</reference>
<feature type="domain" description="Nudix hydrolase" evidence="4">
    <location>
        <begin position="2"/>
        <end position="151"/>
    </location>
</feature>
<keyword evidence="2 3" id="KW-0378">Hydrolase</keyword>
<dbReference type="PANTHER" id="PTHR21340:SF7">
    <property type="entry name" value="NUDIX HYDROLASE DOMAIN-CONTAINING PROTEIN"/>
    <property type="match status" value="1"/>
</dbReference>
<proteinExistence type="inferred from homology"/>
<dbReference type="PROSITE" id="PS00893">
    <property type="entry name" value="NUDIX_BOX"/>
    <property type="match status" value="1"/>
</dbReference>
<accession>A0A6J4TGN5</accession>
<dbReference type="EMBL" id="CADCWB010000145">
    <property type="protein sequence ID" value="CAA9522904.1"/>
    <property type="molecule type" value="Genomic_DNA"/>
</dbReference>
<protein>
    <submittedName>
        <fullName evidence="5">MutT-like protein</fullName>
    </submittedName>
</protein>
<dbReference type="GO" id="GO:0006167">
    <property type="term" value="P:AMP biosynthetic process"/>
    <property type="evidence" value="ECO:0007669"/>
    <property type="project" value="TreeGrafter"/>
</dbReference>
<dbReference type="PANTHER" id="PTHR21340">
    <property type="entry name" value="DIADENOSINE 5,5-P1,P4-TETRAPHOSPHATE PYROPHOSPHOHYDROLASE MUTT"/>
    <property type="match status" value="1"/>
</dbReference>
<evidence type="ECO:0000259" key="4">
    <source>
        <dbReference type="PROSITE" id="PS51462"/>
    </source>
</evidence>
<name>A0A6J4TGN5_9SPHN</name>
<organism evidence="5">
    <name type="scientific">uncultured Sphingomonas sp</name>
    <dbReference type="NCBI Taxonomy" id="158754"/>
    <lineage>
        <taxon>Bacteria</taxon>
        <taxon>Pseudomonadati</taxon>
        <taxon>Pseudomonadota</taxon>
        <taxon>Alphaproteobacteria</taxon>
        <taxon>Sphingomonadales</taxon>
        <taxon>Sphingomonadaceae</taxon>
        <taxon>Sphingomonas</taxon>
        <taxon>environmental samples</taxon>
    </lineage>
</organism>
<dbReference type="SUPFAM" id="SSF55811">
    <property type="entry name" value="Nudix"/>
    <property type="match status" value="1"/>
</dbReference>
<dbReference type="GO" id="GO:0004081">
    <property type="term" value="F:bis(5'-nucleosyl)-tetraphosphatase (asymmetrical) activity"/>
    <property type="evidence" value="ECO:0007669"/>
    <property type="project" value="TreeGrafter"/>
</dbReference>
<dbReference type="InterPro" id="IPR015797">
    <property type="entry name" value="NUDIX_hydrolase-like_dom_sf"/>
</dbReference>
<evidence type="ECO:0000256" key="1">
    <source>
        <dbReference type="ARBA" id="ARBA00001946"/>
    </source>
</evidence>
<dbReference type="InterPro" id="IPR020476">
    <property type="entry name" value="Nudix_hydrolase"/>
</dbReference>
<dbReference type="Pfam" id="PF00293">
    <property type="entry name" value="NUDIX"/>
    <property type="match status" value="1"/>
</dbReference>
<sequence>MAAPVSAGILLFRQRDGIEVLLVKPGGPFWRGKDAGAWMIPKGMVEAGETLVEAALREFAEETGTRLDTVPWPLCRVRQAGGKIVEAFAAEGDLDPRTLHSIEFEMEWPPKSGERQSFPEVAVARWMPLGEARKLMLTSQLPMLDALEKRLSAQS</sequence>
<dbReference type="PROSITE" id="PS51462">
    <property type="entry name" value="NUDIX"/>
    <property type="match status" value="1"/>
</dbReference>